<evidence type="ECO:0000313" key="1">
    <source>
        <dbReference type="EMBL" id="KKK86950.1"/>
    </source>
</evidence>
<organism evidence="4">
    <name type="scientific">marine sediment metagenome</name>
    <dbReference type="NCBI Taxonomy" id="412755"/>
    <lineage>
        <taxon>unclassified sequences</taxon>
        <taxon>metagenomes</taxon>
        <taxon>ecological metagenomes</taxon>
    </lineage>
</organism>
<reference evidence="4" key="1">
    <citation type="journal article" date="2015" name="Nature">
        <title>Complex archaea that bridge the gap between prokaryotes and eukaryotes.</title>
        <authorList>
            <person name="Spang A."/>
            <person name="Saw J.H."/>
            <person name="Jorgensen S.L."/>
            <person name="Zaremba-Niedzwiedzka K."/>
            <person name="Martijn J."/>
            <person name="Lind A.E."/>
            <person name="van Eijk R."/>
            <person name="Schleper C."/>
            <person name="Guy L."/>
            <person name="Ettema T.J."/>
        </authorList>
    </citation>
    <scope>NUCLEOTIDE SEQUENCE</scope>
</reference>
<protein>
    <submittedName>
        <fullName evidence="4">Uncharacterized protein</fullName>
    </submittedName>
</protein>
<evidence type="ECO:0000313" key="2">
    <source>
        <dbReference type="EMBL" id="KKL14351.1"/>
    </source>
</evidence>
<dbReference type="EMBL" id="LAZR01005695">
    <property type="protein sequence ID" value="KKM97888.1"/>
    <property type="molecule type" value="Genomic_DNA"/>
</dbReference>
<dbReference type="AlphaFoldDB" id="A0A0F9LWZ9"/>
<sequence length="79" mass="8448">MEEVIRMIARSEDALAVACRLAADGKHAGLVAQELRLSLATSQIAIAKSLEQLVKLTTIAAKDPDRPSNPSSDYGTRRG</sequence>
<accession>A0A0F9LWZ9</accession>
<dbReference type="EMBL" id="LAZR01050624">
    <property type="protein sequence ID" value="KKK86950.1"/>
    <property type="molecule type" value="Genomic_DNA"/>
</dbReference>
<dbReference type="EMBL" id="LAZR01034039">
    <property type="protein sequence ID" value="KKL46414.1"/>
    <property type="molecule type" value="Genomic_DNA"/>
</dbReference>
<proteinExistence type="predicted"/>
<evidence type="ECO:0000313" key="4">
    <source>
        <dbReference type="EMBL" id="KKM97888.1"/>
    </source>
</evidence>
<name>A0A0F9LWZ9_9ZZZZ</name>
<comment type="caution">
    <text evidence="4">The sequence shown here is derived from an EMBL/GenBank/DDBJ whole genome shotgun (WGS) entry which is preliminary data.</text>
</comment>
<evidence type="ECO:0000313" key="3">
    <source>
        <dbReference type="EMBL" id="KKL46414.1"/>
    </source>
</evidence>
<gene>
    <name evidence="4" type="ORF">LCGC14_1163600</name>
    <name evidence="3" type="ORF">LCGC14_2345800</name>
    <name evidence="2" type="ORF">LCGC14_2516510</name>
    <name evidence="1" type="ORF">LCGC14_2758100</name>
</gene>
<dbReference type="EMBL" id="LAZR01040492">
    <property type="protein sequence ID" value="KKL14351.1"/>
    <property type="molecule type" value="Genomic_DNA"/>
</dbReference>